<evidence type="ECO:0000313" key="2">
    <source>
        <dbReference type="EMBL" id="KAK3671500.1"/>
    </source>
</evidence>
<reference evidence="2" key="1">
    <citation type="submission" date="2023-07" db="EMBL/GenBank/DDBJ databases">
        <title>Black Yeasts Isolated from many extreme environments.</title>
        <authorList>
            <person name="Coleine C."/>
            <person name="Stajich J.E."/>
            <person name="Selbmann L."/>
        </authorList>
    </citation>
    <scope>NUCLEOTIDE SEQUENCE</scope>
    <source>
        <strain evidence="2">CCFEE 5485</strain>
    </source>
</reference>
<sequence length="245" mass="26202">MATTSLQIMPSLILATQQRDSGRSTSGKTESGRLTPGATSASENKQINLTPAAALKGTLNTDALSASSGYKIAAMQFTLMSRTAFATQVPPELLTIIGSGFLAYHYRSLSLPASIWGKWAAVAGLMTAIFPLTGGFMVPLDHKIARIAGQEPPVEPFEDAPMDREMEKSNTEEFLETGLTGTGTTEALKWLNARMSVDDRQRRLIDIKLTTPIATLQCFVTLEQAAASSISTSATQMTDNISAQP</sequence>
<comment type="caution">
    <text evidence="2">The sequence shown here is derived from an EMBL/GenBank/DDBJ whole genome shotgun (WGS) entry which is preliminary data.</text>
</comment>
<proteinExistence type="predicted"/>
<accession>A0AAE0TR02</accession>
<name>A0AAE0TR02_9PEZI</name>
<feature type="region of interest" description="Disordered" evidence="1">
    <location>
        <begin position="16"/>
        <end position="42"/>
    </location>
</feature>
<protein>
    <submittedName>
        <fullName evidence="2">Uncharacterized protein</fullName>
    </submittedName>
</protein>
<dbReference type="Proteomes" id="UP001274830">
    <property type="component" value="Unassembled WGS sequence"/>
</dbReference>
<evidence type="ECO:0000313" key="3">
    <source>
        <dbReference type="Proteomes" id="UP001274830"/>
    </source>
</evidence>
<dbReference type="EMBL" id="JAUTXT010000042">
    <property type="protein sequence ID" value="KAK3671500.1"/>
    <property type="molecule type" value="Genomic_DNA"/>
</dbReference>
<keyword evidence="3" id="KW-1185">Reference proteome</keyword>
<feature type="compositionally biased region" description="Polar residues" evidence="1">
    <location>
        <begin position="16"/>
        <end position="29"/>
    </location>
</feature>
<evidence type="ECO:0000256" key="1">
    <source>
        <dbReference type="SAM" id="MobiDB-lite"/>
    </source>
</evidence>
<organism evidence="2 3">
    <name type="scientific">Recurvomyces mirabilis</name>
    <dbReference type="NCBI Taxonomy" id="574656"/>
    <lineage>
        <taxon>Eukaryota</taxon>
        <taxon>Fungi</taxon>
        <taxon>Dikarya</taxon>
        <taxon>Ascomycota</taxon>
        <taxon>Pezizomycotina</taxon>
        <taxon>Dothideomycetes</taxon>
        <taxon>Dothideomycetidae</taxon>
        <taxon>Mycosphaerellales</taxon>
        <taxon>Teratosphaeriaceae</taxon>
        <taxon>Recurvomyces</taxon>
    </lineage>
</organism>
<dbReference type="AlphaFoldDB" id="A0AAE0TR02"/>
<gene>
    <name evidence="2" type="ORF">LTR78_008599</name>
</gene>